<protein>
    <submittedName>
        <fullName evidence="2">Uncharacterized protein</fullName>
    </submittedName>
</protein>
<gene>
    <name evidence="2" type="ORF">HaLaN_00377</name>
</gene>
<evidence type="ECO:0000313" key="3">
    <source>
        <dbReference type="Proteomes" id="UP000485058"/>
    </source>
</evidence>
<organism evidence="2 3">
    <name type="scientific">Haematococcus lacustris</name>
    <name type="common">Green alga</name>
    <name type="synonym">Haematococcus pluvialis</name>
    <dbReference type="NCBI Taxonomy" id="44745"/>
    <lineage>
        <taxon>Eukaryota</taxon>
        <taxon>Viridiplantae</taxon>
        <taxon>Chlorophyta</taxon>
        <taxon>core chlorophytes</taxon>
        <taxon>Chlorophyceae</taxon>
        <taxon>CS clade</taxon>
        <taxon>Chlamydomonadales</taxon>
        <taxon>Haematococcaceae</taxon>
        <taxon>Haematococcus</taxon>
    </lineage>
</organism>
<evidence type="ECO:0000313" key="2">
    <source>
        <dbReference type="EMBL" id="GFH05846.1"/>
    </source>
</evidence>
<dbReference type="EMBL" id="BLLF01000011">
    <property type="protein sequence ID" value="GFH05846.1"/>
    <property type="molecule type" value="Genomic_DNA"/>
</dbReference>
<dbReference type="AlphaFoldDB" id="A0A699YFN2"/>
<accession>A0A699YFN2</accession>
<evidence type="ECO:0000256" key="1">
    <source>
        <dbReference type="SAM" id="MobiDB-lite"/>
    </source>
</evidence>
<name>A0A699YFN2_HAELA</name>
<reference evidence="2 3" key="1">
    <citation type="submission" date="2020-02" db="EMBL/GenBank/DDBJ databases">
        <title>Draft genome sequence of Haematococcus lacustris strain NIES-144.</title>
        <authorList>
            <person name="Morimoto D."/>
            <person name="Nakagawa S."/>
            <person name="Yoshida T."/>
            <person name="Sawayama S."/>
        </authorList>
    </citation>
    <scope>NUCLEOTIDE SEQUENCE [LARGE SCALE GENOMIC DNA]</scope>
    <source>
        <strain evidence="2 3">NIES-144</strain>
    </source>
</reference>
<proteinExistence type="predicted"/>
<feature type="region of interest" description="Disordered" evidence="1">
    <location>
        <begin position="45"/>
        <end position="88"/>
    </location>
</feature>
<feature type="compositionally biased region" description="Low complexity" evidence="1">
    <location>
        <begin position="68"/>
        <end position="79"/>
    </location>
</feature>
<keyword evidence="3" id="KW-1185">Reference proteome</keyword>
<sequence>MTGLPEPLIYTVHFAQHYSHGGEPEGRVVPNSWAGFKRNVSDTVQGNAKRQCGSQGHSPSLAAGVAQPGELPGPSPGLHGLHGHRAGS</sequence>
<comment type="caution">
    <text evidence="2">The sequence shown here is derived from an EMBL/GenBank/DDBJ whole genome shotgun (WGS) entry which is preliminary data.</text>
</comment>
<feature type="compositionally biased region" description="Polar residues" evidence="1">
    <location>
        <begin position="45"/>
        <end position="58"/>
    </location>
</feature>
<dbReference type="Proteomes" id="UP000485058">
    <property type="component" value="Unassembled WGS sequence"/>
</dbReference>